<dbReference type="GO" id="GO:1990758">
    <property type="term" value="P:mitotic sister chromatid biorientation"/>
    <property type="evidence" value="ECO:0007669"/>
    <property type="project" value="EnsemblFungi"/>
</dbReference>
<feature type="compositionally biased region" description="Low complexity" evidence="7">
    <location>
        <begin position="578"/>
        <end position="597"/>
    </location>
</feature>
<dbReference type="InterPro" id="IPR011989">
    <property type="entry name" value="ARM-like"/>
</dbReference>
<dbReference type="PROSITE" id="PS50077">
    <property type="entry name" value="HEAT_REPEAT"/>
    <property type="match status" value="1"/>
</dbReference>
<dbReference type="GO" id="GO:0099606">
    <property type="term" value="P:microtubule plus-end directed mitotic chromosome migration"/>
    <property type="evidence" value="ECO:0007669"/>
    <property type="project" value="EnsemblFungi"/>
</dbReference>
<dbReference type="STRING" id="1071378.G0W859"/>
<dbReference type="KEGG" id="ndi:NDAI_0C03100"/>
<dbReference type="InterPro" id="IPR016024">
    <property type="entry name" value="ARM-type_fold"/>
</dbReference>
<evidence type="ECO:0000256" key="4">
    <source>
        <dbReference type="ARBA" id="ARBA00023212"/>
    </source>
</evidence>
<feature type="domain" description="TOG" evidence="8">
    <location>
        <begin position="1"/>
        <end position="261"/>
    </location>
</feature>
<proteinExistence type="inferred from homology"/>
<dbReference type="Gene3D" id="1.25.10.10">
    <property type="entry name" value="Leucine-rich Repeat Variant"/>
    <property type="match status" value="2"/>
</dbReference>
<feature type="region of interest" description="Disordered" evidence="7">
    <location>
        <begin position="578"/>
        <end position="667"/>
    </location>
</feature>
<dbReference type="HOGENOM" id="CLU_008401_1_1_1"/>
<keyword evidence="10" id="KW-1185">Reference proteome</keyword>
<dbReference type="InterPro" id="IPR048491">
    <property type="entry name" value="XMAP215_CLASP_TOG"/>
</dbReference>
<dbReference type="GO" id="GO:0005876">
    <property type="term" value="C:spindle microtubule"/>
    <property type="evidence" value="ECO:0007669"/>
    <property type="project" value="EnsemblFungi"/>
</dbReference>
<dbReference type="AlphaFoldDB" id="G0W859"/>
<feature type="domain" description="TOG" evidence="8">
    <location>
        <begin position="322"/>
        <end position="575"/>
    </location>
</feature>
<dbReference type="Pfam" id="PF21041">
    <property type="entry name" value="XMAP215_CLASP_TOG"/>
    <property type="match status" value="1"/>
</dbReference>
<dbReference type="GO" id="GO:0030951">
    <property type="term" value="P:establishment or maintenance of microtubule cytoskeleton polarity"/>
    <property type="evidence" value="ECO:0007669"/>
    <property type="project" value="InterPro"/>
</dbReference>
<evidence type="ECO:0000313" key="10">
    <source>
        <dbReference type="Proteomes" id="UP000000689"/>
    </source>
</evidence>
<evidence type="ECO:0000256" key="5">
    <source>
        <dbReference type="ARBA" id="ARBA00025722"/>
    </source>
</evidence>
<dbReference type="GO" id="GO:0000776">
    <property type="term" value="C:kinetochore"/>
    <property type="evidence" value="ECO:0007669"/>
    <property type="project" value="EnsemblFungi"/>
</dbReference>
<dbReference type="SMART" id="SM01349">
    <property type="entry name" value="TOG"/>
    <property type="match status" value="2"/>
</dbReference>
<feature type="compositionally biased region" description="Low complexity" evidence="7">
    <location>
        <begin position="834"/>
        <end position="846"/>
    </location>
</feature>
<feature type="compositionally biased region" description="Polar residues" evidence="7">
    <location>
        <begin position="613"/>
        <end position="667"/>
    </location>
</feature>
<organism evidence="9 10">
    <name type="scientific">Naumovozyma dairenensis (strain ATCC 10597 / BCRC 20456 / CBS 421 / NBRC 0211 / NRRL Y-12639)</name>
    <name type="common">Saccharomyces dairenensis</name>
    <dbReference type="NCBI Taxonomy" id="1071378"/>
    <lineage>
        <taxon>Eukaryota</taxon>
        <taxon>Fungi</taxon>
        <taxon>Dikarya</taxon>
        <taxon>Ascomycota</taxon>
        <taxon>Saccharomycotina</taxon>
        <taxon>Saccharomycetes</taxon>
        <taxon>Saccharomycetales</taxon>
        <taxon>Saccharomycetaceae</taxon>
        <taxon>Naumovozyma</taxon>
    </lineage>
</organism>
<feature type="region of interest" description="Disordered" evidence="7">
    <location>
        <begin position="775"/>
        <end position="856"/>
    </location>
</feature>
<dbReference type="InterPro" id="IPR021133">
    <property type="entry name" value="HEAT_type_2"/>
</dbReference>
<dbReference type="GO" id="GO:0005938">
    <property type="term" value="C:cell cortex"/>
    <property type="evidence" value="ECO:0007669"/>
    <property type="project" value="EnsemblFungi"/>
</dbReference>
<keyword evidence="3" id="KW-0677">Repeat</keyword>
<evidence type="ECO:0000256" key="1">
    <source>
        <dbReference type="ARBA" id="ARBA00004245"/>
    </source>
</evidence>
<dbReference type="GO" id="GO:0140273">
    <property type="term" value="P:repair of mitotic kinetochore microtubule attachment defect"/>
    <property type="evidence" value="ECO:0007669"/>
    <property type="project" value="EnsemblFungi"/>
</dbReference>
<comment type="subcellular location">
    <subcellularLocation>
        <location evidence="1">Cytoplasm</location>
        <location evidence="1">Cytoskeleton</location>
    </subcellularLocation>
</comment>
<dbReference type="GO" id="GO:0005816">
    <property type="term" value="C:spindle pole body"/>
    <property type="evidence" value="ECO:0007669"/>
    <property type="project" value="EnsemblFungi"/>
</dbReference>
<evidence type="ECO:0000313" key="9">
    <source>
        <dbReference type="EMBL" id="CCD23970.1"/>
    </source>
</evidence>
<dbReference type="Proteomes" id="UP000000689">
    <property type="component" value="Chromosome 3"/>
</dbReference>
<comment type="similarity">
    <text evidence="5">Belongs to the TOG/XMAP215 family.</text>
</comment>
<dbReference type="GO" id="GO:0051010">
    <property type="term" value="F:microtubule plus-end binding"/>
    <property type="evidence" value="ECO:0007669"/>
    <property type="project" value="InterPro"/>
</dbReference>
<keyword evidence="4" id="KW-0206">Cytoskeleton</keyword>
<evidence type="ECO:0000259" key="8">
    <source>
        <dbReference type="SMART" id="SM01349"/>
    </source>
</evidence>
<dbReference type="GO" id="GO:0007020">
    <property type="term" value="P:microtubule nucleation"/>
    <property type="evidence" value="ECO:0007669"/>
    <property type="project" value="EnsemblFungi"/>
</dbReference>
<dbReference type="RefSeq" id="XP_003669213.1">
    <property type="nucleotide sequence ID" value="XM_003669165.1"/>
</dbReference>
<evidence type="ECO:0000256" key="2">
    <source>
        <dbReference type="ARBA" id="ARBA00022490"/>
    </source>
</evidence>
<gene>
    <name evidence="9" type="primary">NDAI0C03100</name>
    <name evidence="9" type="ordered locus">NDAI_0C03100</name>
</gene>
<dbReference type="OMA" id="ACLNTIM"/>
<dbReference type="Pfam" id="PF21042">
    <property type="entry name" value="Stu2_CTS"/>
    <property type="match status" value="1"/>
</dbReference>
<name>G0W859_NAUDC</name>
<sequence>MNQQPDEDNYSELPLLERLQHKVWKARLNGYQELKTTLLNYDNIERNPNKDPELTTFWRDPSLFNKFITDSNVVAQENAILALEALILTFKPYTSTKHATTALLPTWIPSLVEKGMSSNRATTKNKSLECIMLLASLDTSISLTLELILTIFNNNSTPKKIQPPKLLVGALICISELIKSYGLINVQIQTMLPQLVTPLITLANHADKNVRAETLNLIVNIFNTTGRNKLVLQDLLLDHLKPIQQRDLDKLFEKSSAQPQLSTRLFEWQRREIELEKQRKAKQEQLDAQSKLIDNDGDTDMDMNANTNMRSSNATNNIDPFVMLPEETILDKLPEDFNSRITSSKWKDRVEVLEEFYDTTLTKVKKLRFKNQDYSHLLNIYANIIQKDPNVQAVTLASDSVFILCEKLRTPGFNKHYLSIVFLPLLERTKERKPSVIESIRKALKLLCQFYNPLNSNGNNEDMLHEITTIFMKHKTPQVRLENSTLFKYVLENSFANGNNPIPLLTRHLNEDIIPSVVHIVNDTQPNIRSIGFECLAILIKILGMRPLNETMEKLDNQEKEKIESLIDTLPSFTIRKTSSSSLSSANANSTPTSTTLIKRPNSLVPPIIPSKRSATSPLKKTNLQPKSRVLLTSRSLTMPETPSTAAPHSQPSTRMPLRSNDNGNTSKLNTELRIQLDKLENEKKKWIEERQSFLERINSLENVKLEMNKEIEILKEQSNKSQSDLYEKNLQLRSKELQINRSQDKITHLENELKRLQQQQQQQQKPQNQFNIMASPSLNNHINDNNIRTEPTVHNNISPSINNHANNSKINTTPYERRRLSTSSDDLPRRVDSLQLDSSSSDLSSNLIKEESWKRAAEVTKQLKARIQRNENKE</sequence>
<evidence type="ECO:0000256" key="6">
    <source>
        <dbReference type="PROSITE-ProRule" id="PRU00103"/>
    </source>
</evidence>
<feature type="compositionally biased region" description="Polar residues" evidence="7">
    <location>
        <begin position="775"/>
        <end position="815"/>
    </location>
</feature>
<dbReference type="OrthoDB" id="205662at2759"/>
<dbReference type="EMBL" id="HE580269">
    <property type="protein sequence ID" value="CCD23970.1"/>
    <property type="molecule type" value="Genomic_DNA"/>
</dbReference>
<dbReference type="eggNOG" id="KOG1820">
    <property type="taxonomic scope" value="Eukaryota"/>
</dbReference>
<accession>G0W859</accession>
<dbReference type="InterPro" id="IPR048492">
    <property type="entry name" value="Stu2_CTS"/>
</dbReference>
<dbReference type="PANTHER" id="PTHR12609">
    <property type="entry name" value="MICROTUBULE ASSOCIATED PROTEIN XMAP215"/>
    <property type="match status" value="1"/>
</dbReference>
<protein>
    <recommendedName>
        <fullName evidence="8">TOG domain-containing protein</fullName>
    </recommendedName>
</protein>
<dbReference type="SUPFAM" id="SSF48371">
    <property type="entry name" value="ARM repeat"/>
    <property type="match status" value="1"/>
</dbReference>
<dbReference type="InterPro" id="IPR045110">
    <property type="entry name" value="XMAP215"/>
</dbReference>
<dbReference type="GO" id="GO:0007052">
    <property type="term" value="P:mitotic spindle organization"/>
    <property type="evidence" value="ECO:0007669"/>
    <property type="project" value="EnsemblFungi"/>
</dbReference>
<dbReference type="InterPro" id="IPR034085">
    <property type="entry name" value="TOG"/>
</dbReference>
<evidence type="ECO:0000256" key="7">
    <source>
        <dbReference type="SAM" id="MobiDB-lite"/>
    </source>
</evidence>
<dbReference type="GO" id="GO:0061863">
    <property type="term" value="F:microtubule plus end polymerase"/>
    <property type="evidence" value="ECO:0007669"/>
    <property type="project" value="EnsemblFungi"/>
</dbReference>
<feature type="repeat" description="HEAT" evidence="6">
    <location>
        <begin position="513"/>
        <end position="551"/>
    </location>
</feature>
<keyword evidence="2" id="KW-0963">Cytoplasm</keyword>
<evidence type="ECO:0000256" key="3">
    <source>
        <dbReference type="ARBA" id="ARBA00022737"/>
    </source>
</evidence>
<dbReference type="GeneID" id="11496345"/>
<reference evidence="9 10" key="1">
    <citation type="journal article" date="2011" name="Proc. Natl. Acad. Sci. U.S.A.">
        <title>Evolutionary erosion of yeast sex chromosomes by mating-type switching accidents.</title>
        <authorList>
            <person name="Gordon J.L."/>
            <person name="Armisen D."/>
            <person name="Proux-Wera E."/>
            <person name="Oheigeartaigh S.S."/>
            <person name="Byrne K.P."/>
            <person name="Wolfe K.H."/>
        </authorList>
    </citation>
    <scope>NUCLEOTIDE SEQUENCE [LARGE SCALE GENOMIC DNA]</scope>
    <source>
        <strain evidence="10">ATCC 10597 / BCRC 20456 / CBS 421 / NBRC 0211 / NRRL Y-12639</strain>
    </source>
</reference>